<feature type="domain" description="HTH cro/C1-type" evidence="1">
    <location>
        <begin position="22"/>
        <end position="65"/>
    </location>
</feature>
<dbReference type="SUPFAM" id="SSF47413">
    <property type="entry name" value="lambda repressor-like DNA-binding domains"/>
    <property type="match status" value="1"/>
</dbReference>
<proteinExistence type="predicted"/>
<dbReference type="Proteomes" id="UP000460412">
    <property type="component" value="Unassembled WGS sequence"/>
</dbReference>
<reference evidence="2 3" key="1">
    <citation type="submission" date="2019-12" db="EMBL/GenBank/DDBJ databases">
        <title>Sporaefaciens musculi gen. nov., sp. nov., a novel bacterium isolated from the caecum of an obese mouse.</title>
        <authorList>
            <person name="Rasmussen T.S."/>
            <person name="Streidl T."/>
            <person name="Hitch T.C.A."/>
            <person name="Wortmann E."/>
            <person name="Deptula P."/>
            <person name="Hansen M."/>
            <person name="Nielsen D.S."/>
            <person name="Clavel T."/>
            <person name="Vogensen F.K."/>
        </authorList>
    </citation>
    <scope>NUCLEOTIDE SEQUENCE [LARGE SCALE GENOMIC DNA]</scope>
    <source>
        <strain evidence="2 3">WCA-9-b2</strain>
    </source>
</reference>
<sequence length="78" mass="8930">MKTLIINEKEIRKRMIDLEIKTINELALKSGVSKPTIYDYLNGKTPLSVAFIRLCDFLDLNPNDILIEADKPTEDTHV</sequence>
<dbReference type="PROSITE" id="PS50943">
    <property type="entry name" value="HTH_CROC1"/>
    <property type="match status" value="1"/>
</dbReference>
<comment type="caution">
    <text evidence="2">The sequence shown here is derived from an EMBL/GenBank/DDBJ whole genome shotgun (WGS) entry which is preliminary data.</text>
</comment>
<dbReference type="Gene3D" id="1.10.260.40">
    <property type="entry name" value="lambda repressor-like DNA-binding domains"/>
    <property type="match status" value="1"/>
</dbReference>
<keyword evidence="3" id="KW-1185">Reference proteome</keyword>
<dbReference type="InterPro" id="IPR001387">
    <property type="entry name" value="Cro/C1-type_HTH"/>
</dbReference>
<evidence type="ECO:0000313" key="2">
    <source>
        <dbReference type="EMBL" id="MXP75469.1"/>
    </source>
</evidence>
<dbReference type="RefSeq" id="WP_159750723.1">
    <property type="nucleotide sequence ID" value="NZ_CASZNZ010000094.1"/>
</dbReference>
<evidence type="ECO:0000313" key="3">
    <source>
        <dbReference type="Proteomes" id="UP000460412"/>
    </source>
</evidence>
<dbReference type="SMART" id="SM00530">
    <property type="entry name" value="HTH_XRE"/>
    <property type="match status" value="1"/>
</dbReference>
<dbReference type="PROSITE" id="PS00356">
    <property type="entry name" value="HTH_LACI_1"/>
    <property type="match status" value="1"/>
</dbReference>
<protein>
    <submittedName>
        <fullName evidence="2">Helix-turn-helix domain-containing protein</fullName>
    </submittedName>
</protein>
<dbReference type="CDD" id="cd00093">
    <property type="entry name" value="HTH_XRE"/>
    <property type="match status" value="1"/>
</dbReference>
<dbReference type="InterPro" id="IPR010982">
    <property type="entry name" value="Lambda_DNA-bd_dom_sf"/>
</dbReference>
<organism evidence="2 3">
    <name type="scientific">Sporofaciens musculi</name>
    <dbReference type="NCBI Taxonomy" id="2681861"/>
    <lineage>
        <taxon>Bacteria</taxon>
        <taxon>Bacillati</taxon>
        <taxon>Bacillota</taxon>
        <taxon>Clostridia</taxon>
        <taxon>Lachnospirales</taxon>
        <taxon>Lachnospiraceae</taxon>
        <taxon>Sporofaciens</taxon>
    </lineage>
</organism>
<gene>
    <name evidence="2" type="ORF">GN277_08770</name>
</gene>
<dbReference type="EMBL" id="WUQX01000001">
    <property type="protein sequence ID" value="MXP75469.1"/>
    <property type="molecule type" value="Genomic_DNA"/>
</dbReference>
<dbReference type="Pfam" id="PF13443">
    <property type="entry name" value="HTH_26"/>
    <property type="match status" value="1"/>
</dbReference>
<dbReference type="AlphaFoldDB" id="A0A7X3MFH7"/>
<dbReference type="GO" id="GO:0003677">
    <property type="term" value="F:DNA binding"/>
    <property type="evidence" value="ECO:0007669"/>
    <property type="project" value="InterPro"/>
</dbReference>
<accession>A0A7X3MFH7</accession>
<evidence type="ECO:0000259" key="1">
    <source>
        <dbReference type="PROSITE" id="PS50943"/>
    </source>
</evidence>
<name>A0A7X3MFH7_9FIRM</name>